<dbReference type="InterPro" id="IPR036278">
    <property type="entry name" value="Sialidase_sf"/>
</dbReference>
<evidence type="ECO:0000313" key="4">
    <source>
        <dbReference type="Proteomes" id="UP000595046"/>
    </source>
</evidence>
<dbReference type="Pfam" id="PF13088">
    <property type="entry name" value="BNR_2"/>
    <property type="match status" value="1"/>
</dbReference>
<dbReference type="KEGG" id="sbat:G4Z16_01785"/>
<evidence type="ECO:0000256" key="1">
    <source>
        <dbReference type="SAM" id="MobiDB-lite"/>
    </source>
</evidence>
<sequence>MNSRSSSSENTRRAARGAFDASDVEPAESFLPAPTVQCHAANLVLLPDGSLGCSWFGGTQEGLSDIAVWFSVLSADGTWATPVKVSDDATRSEQNPVPFLAGPHELRIYFTAQNAGDQDTAEVRLASSGDGGRSWEPGQTAVPAKAGTGVYIRQPPLVLEDGRLLLPAFYCPRPENGRWVGDADYSGVLVSSDNGSTWTAHQVPESTGCVHMNVLRLHDGSFLALFRRRQADFIHRSHSTDGVTWSAPVPTDLPNNNSSVQAVVLHDGRVVVAYNHSSAADAAERRSSLYDEIDGSSTDTPTPPGPAFWGAPRAPLTLAVSSDGGLTWPVSRNVEEGDGYCLTNNSREGHNRELSYPSLVQTADGLLHLAYTHFRRAIKYVQLHPSWLDG</sequence>
<feature type="region of interest" description="Disordered" evidence="1">
    <location>
        <begin position="1"/>
        <end position="20"/>
    </location>
</feature>
<reference evidence="4" key="1">
    <citation type="submission" date="2020-02" db="EMBL/GenBank/DDBJ databases">
        <title>Streptomyces sp. ASO4wet.</title>
        <authorList>
            <person name="Risdian C."/>
            <person name="Landwehr W."/>
            <person name="Schupp P."/>
            <person name="Wink J."/>
        </authorList>
    </citation>
    <scope>NUCLEOTIDE SEQUENCE [LARGE SCALE GENOMIC DNA]</scope>
    <source>
        <strain evidence="4">ASO4wet</strain>
    </source>
</reference>
<dbReference type="EMBL" id="CP048882">
    <property type="protein sequence ID" value="QPP10331.1"/>
    <property type="molecule type" value="Genomic_DNA"/>
</dbReference>
<dbReference type="PANTHER" id="PTHR43752">
    <property type="entry name" value="BNR/ASP-BOX REPEAT FAMILY PROTEIN"/>
    <property type="match status" value="1"/>
</dbReference>
<protein>
    <submittedName>
        <fullName evidence="3">Glycosyl hydrolase</fullName>
    </submittedName>
</protein>
<dbReference type="CDD" id="cd15482">
    <property type="entry name" value="Sialidase_non-viral"/>
    <property type="match status" value="1"/>
</dbReference>
<name>A0A7T1WV39_9ACTN</name>
<gene>
    <name evidence="3" type="ORF">G4Z16_01785</name>
</gene>
<dbReference type="Proteomes" id="UP000595046">
    <property type="component" value="Chromosome"/>
</dbReference>
<keyword evidence="4" id="KW-1185">Reference proteome</keyword>
<keyword evidence="3" id="KW-0378">Hydrolase</keyword>
<dbReference type="GO" id="GO:0016787">
    <property type="term" value="F:hydrolase activity"/>
    <property type="evidence" value="ECO:0007669"/>
    <property type="project" value="UniProtKB-KW"/>
</dbReference>
<organism evidence="3 4">
    <name type="scientific">Streptomyces bathyalis</name>
    <dbReference type="NCBI Taxonomy" id="2710756"/>
    <lineage>
        <taxon>Bacteria</taxon>
        <taxon>Bacillati</taxon>
        <taxon>Actinomycetota</taxon>
        <taxon>Actinomycetes</taxon>
        <taxon>Kitasatosporales</taxon>
        <taxon>Streptomycetaceae</taxon>
        <taxon>Streptomyces</taxon>
    </lineage>
</organism>
<proteinExistence type="predicted"/>
<dbReference type="InterPro" id="IPR011040">
    <property type="entry name" value="Sialidase"/>
</dbReference>
<dbReference type="SUPFAM" id="SSF50939">
    <property type="entry name" value="Sialidases"/>
    <property type="match status" value="1"/>
</dbReference>
<feature type="domain" description="Sialidase" evidence="2">
    <location>
        <begin position="49"/>
        <end position="369"/>
    </location>
</feature>
<dbReference type="PANTHER" id="PTHR43752:SF2">
    <property type="entry name" value="BNR_ASP-BOX REPEAT FAMILY PROTEIN"/>
    <property type="match status" value="1"/>
</dbReference>
<dbReference type="AlphaFoldDB" id="A0A7T1WV39"/>
<accession>A0A7T1WV39</accession>
<evidence type="ECO:0000259" key="2">
    <source>
        <dbReference type="Pfam" id="PF13088"/>
    </source>
</evidence>
<evidence type="ECO:0000313" key="3">
    <source>
        <dbReference type="EMBL" id="QPP10331.1"/>
    </source>
</evidence>
<dbReference type="Gene3D" id="2.120.10.10">
    <property type="match status" value="1"/>
</dbReference>